<dbReference type="OrthoDB" id="9771229at2"/>
<accession>G5G958</accession>
<dbReference type="PANTHER" id="PTHR30636">
    <property type="entry name" value="UPF0701 PROTEIN YICC"/>
    <property type="match status" value="1"/>
</dbReference>
<comment type="cofactor">
    <cofactor evidence="1">
        <name>a divalent metal cation</name>
        <dbReference type="ChEBI" id="CHEBI:60240"/>
    </cofactor>
</comment>
<dbReference type="eggNOG" id="COG1561">
    <property type="taxonomic scope" value="Bacteria"/>
</dbReference>
<proteinExistence type="inferred from homology"/>
<evidence type="ECO:0000256" key="3">
    <source>
        <dbReference type="ARBA" id="ARBA00022759"/>
    </source>
</evidence>
<keyword evidence="10" id="KW-1185">Reference proteome</keyword>
<comment type="similarity">
    <text evidence="5">Belongs to the YicC/YloC family.</text>
</comment>
<evidence type="ECO:0000313" key="10">
    <source>
        <dbReference type="Proteomes" id="UP000015993"/>
    </source>
</evidence>
<dbReference type="GO" id="GO:0016787">
    <property type="term" value="F:hydrolase activity"/>
    <property type="evidence" value="ECO:0007669"/>
    <property type="project" value="UniProtKB-KW"/>
</dbReference>
<evidence type="ECO:0000259" key="7">
    <source>
        <dbReference type="Pfam" id="PF03755"/>
    </source>
</evidence>
<dbReference type="STRING" id="679199.HMPREF9332_00109"/>
<evidence type="ECO:0000256" key="4">
    <source>
        <dbReference type="ARBA" id="ARBA00022801"/>
    </source>
</evidence>
<gene>
    <name evidence="9" type="ORF">HMPREF9332_00109</name>
</gene>
<dbReference type="InterPro" id="IPR013551">
    <property type="entry name" value="YicC-like_C"/>
</dbReference>
<reference evidence="9 10" key="1">
    <citation type="submission" date="2011-08" db="EMBL/GenBank/DDBJ databases">
        <title>The Genome Sequence of Prevotella sp. oral taxon 302 str. F0323.</title>
        <authorList>
            <consortium name="The Broad Institute Genome Sequencing Platform"/>
            <person name="Earl A."/>
            <person name="Ward D."/>
            <person name="Feldgarden M."/>
            <person name="Gevers D."/>
            <person name="Izard J."/>
            <person name="Blanton J.M."/>
            <person name="Baranova O.V."/>
            <person name="Tanner A.C."/>
            <person name="Dewhirst F.E."/>
            <person name="Young S.K."/>
            <person name="Zeng Q."/>
            <person name="Gargeya S."/>
            <person name="Fitzgerald M."/>
            <person name="Haas B."/>
            <person name="Abouelleil A."/>
            <person name="Alvarado L."/>
            <person name="Arachchi H.M."/>
            <person name="Berlin A."/>
            <person name="Brown A."/>
            <person name="Chapman S.B."/>
            <person name="Chen Z."/>
            <person name="Dunbar C."/>
            <person name="Freedman E."/>
            <person name="Gearin G."/>
            <person name="Gellesch M."/>
            <person name="Goldberg J."/>
            <person name="Griggs A."/>
            <person name="Gujja S."/>
            <person name="Heiman D."/>
            <person name="Howarth C."/>
            <person name="Larson L."/>
            <person name="Lui A."/>
            <person name="MacDonald P.J.P."/>
            <person name="Montmayeur A."/>
            <person name="Murphy C."/>
            <person name="Neiman D."/>
            <person name="Pearson M."/>
            <person name="Priest M."/>
            <person name="Roberts A."/>
            <person name="Saif S."/>
            <person name="Shea T."/>
            <person name="Shenoy N."/>
            <person name="Sisk P."/>
            <person name="Stolte C."/>
            <person name="Sykes S."/>
            <person name="Wortman J."/>
            <person name="Nusbaum C."/>
            <person name="Birren B."/>
        </authorList>
    </citation>
    <scope>NUCLEOTIDE SEQUENCE [LARGE SCALE GENOMIC DNA]</scope>
    <source>
        <strain evidence="9 10">F0323</strain>
    </source>
</reference>
<evidence type="ECO:0008006" key="11">
    <source>
        <dbReference type="Google" id="ProtNLM"/>
    </source>
</evidence>
<dbReference type="AlphaFoldDB" id="G5G958"/>
<evidence type="ECO:0000256" key="5">
    <source>
        <dbReference type="ARBA" id="ARBA00035648"/>
    </source>
</evidence>
<dbReference type="InterPro" id="IPR005229">
    <property type="entry name" value="YicC/YloC-like"/>
</dbReference>
<dbReference type="Pfam" id="PF03755">
    <property type="entry name" value="YicC-like_N"/>
    <property type="match status" value="1"/>
</dbReference>
<protein>
    <recommendedName>
        <fullName evidence="11">TIGR00255 family protein</fullName>
    </recommendedName>
</protein>
<evidence type="ECO:0000259" key="8">
    <source>
        <dbReference type="Pfam" id="PF08340"/>
    </source>
</evidence>
<evidence type="ECO:0000256" key="6">
    <source>
        <dbReference type="SAM" id="Coils"/>
    </source>
</evidence>
<dbReference type="PATRIC" id="fig|679199.3.peg.113"/>
<keyword evidence="3" id="KW-0255">Endonuclease</keyword>
<dbReference type="Proteomes" id="UP000015993">
    <property type="component" value="Unassembled WGS sequence"/>
</dbReference>
<dbReference type="Pfam" id="PF08340">
    <property type="entry name" value="YicC-like_C"/>
    <property type="match status" value="1"/>
</dbReference>
<dbReference type="PANTHER" id="PTHR30636:SF3">
    <property type="entry name" value="UPF0701 PROTEIN YICC"/>
    <property type="match status" value="1"/>
</dbReference>
<comment type="caution">
    <text evidence="9">The sequence shown here is derived from an EMBL/GenBank/DDBJ whole genome shotgun (WGS) entry which is preliminary data.</text>
</comment>
<keyword evidence="4" id="KW-0378">Hydrolase</keyword>
<evidence type="ECO:0000256" key="1">
    <source>
        <dbReference type="ARBA" id="ARBA00001968"/>
    </source>
</evidence>
<dbReference type="NCBIfam" id="TIGR00255">
    <property type="entry name" value="YicC/YloC family endoribonuclease"/>
    <property type="match status" value="1"/>
</dbReference>
<dbReference type="InterPro" id="IPR013527">
    <property type="entry name" value="YicC-like_N"/>
</dbReference>
<evidence type="ECO:0000256" key="2">
    <source>
        <dbReference type="ARBA" id="ARBA00022722"/>
    </source>
</evidence>
<dbReference type="GO" id="GO:0004521">
    <property type="term" value="F:RNA endonuclease activity"/>
    <property type="evidence" value="ECO:0007669"/>
    <property type="project" value="InterPro"/>
</dbReference>
<sequence length="293" mass="33892">MIQSMTGYGKADAHFGGKKIYVEIKSLNSKSLDLNARIAPLYREREIEIRKMITPIVERGKVDFSIWTEKENAAEIAPINAEAVKSYVTQLRSISEEAGLPFDDSQAWQLLVRLPDTTAVQTSEELTEEEWNVVSAAIKEALQHLVDFRKQEGEALYRKFKEKIDNIARLMKEIEPFEKSRVQKIRERLEARLEELRGVDYDKNRLEQELIYYIEKLDISEEKQRLTNHLNYFCETMNTGHAGQGKKLGFIAQEMGREINTTGSKSNQAEMQNIVVMMKDELEQIKEQVLNVM</sequence>
<keyword evidence="6" id="KW-0175">Coiled coil</keyword>
<evidence type="ECO:0000313" key="9">
    <source>
        <dbReference type="EMBL" id="EHG24634.1"/>
    </source>
</evidence>
<feature type="domain" description="Endoribonuclease YicC-like C-terminal" evidence="8">
    <location>
        <begin position="175"/>
        <end position="292"/>
    </location>
</feature>
<feature type="domain" description="Endoribonuclease YicC-like N-terminal" evidence="7">
    <location>
        <begin position="2"/>
        <end position="157"/>
    </location>
</feature>
<keyword evidence="2" id="KW-0540">Nuclease</keyword>
<dbReference type="RefSeq" id="WP_009346520.1">
    <property type="nucleotide sequence ID" value="NZ_JH376827.1"/>
</dbReference>
<dbReference type="EMBL" id="ACZK01000005">
    <property type="protein sequence ID" value="EHG24634.1"/>
    <property type="molecule type" value="Genomic_DNA"/>
</dbReference>
<name>G5G958_9BACT</name>
<dbReference type="HOGENOM" id="CLU_076609_1_0_10"/>
<organism evidence="9 10">
    <name type="scientific">Alloprevotella rava F0323</name>
    <dbReference type="NCBI Taxonomy" id="679199"/>
    <lineage>
        <taxon>Bacteria</taxon>
        <taxon>Pseudomonadati</taxon>
        <taxon>Bacteroidota</taxon>
        <taxon>Bacteroidia</taxon>
        <taxon>Bacteroidales</taxon>
        <taxon>Prevotellaceae</taxon>
        <taxon>Alloprevotella</taxon>
    </lineage>
</organism>
<feature type="coiled-coil region" evidence="6">
    <location>
        <begin position="179"/>
        <end position="223"/>
    </location>
</feature>